<organism evidence="9 10">
    <name type="scientific">Holothuria leucospilota</name>
    <name type="common">Black long sea cucumber</name>
    <name type="synonym">Mertensiothuria leucospilota</name>
    <dbReference type="NCBI Taxonomy" id="206669"/>
    <lineage>
        <taxon>Eukaryota</taxon>
        <taxon>Metazoa</taxon>
        <taxon>Echinodermata</taxon>
        <taxon>Eleutherozoa</taxon>
        <taxon>Echinozoa</taxon>
        <taxon>Holothuroidea</taxon>
        <taxon>Aspidochirotacea</taxon>
        <taxon>Aspidochirotida</taxon>
        <taxon>Holothuriidae</taxon>
        <taxon>Holothuria</taxon>
    </lineage>
</organism>
<dbReference type="Proteomes" id="UP001152320">
    <property type="component" value="Chromosome 19"/>
</dbReference>
<keyword evidence="5 8" id="KW-1133">Transmembrane helix</keyword>
<keyword evidence="6 8" id="KW-0472">Membrane</keyword>
<keyword evidence="3" id="KW-0597">Phosphoprotein</keyword>
<gene>
    <name evidence="9" type="ORF">HOLleu_36630</name>
</gene>
<evidence type="ECO:0000256" key="7">
    <source>
        <dbReference type="ARBA" id="ARBA00032100"/>
    </source>
</evidence>
<keyword evidence="4 8" id="KW-0812">Transmembrane</keyword>
<evidence type="ECO:0000256" key="4">
    <source>
        <dbReference type="ARBA" id="ARBA00022692"/>
    </source>
</evidence>
<protein>
    <recommendedName>
        <fullName evidence="2">Tumor protein p53-inducible protein 11</fullName>
    </recommendedName>
    <alternativeName>
        <fullName evidence="7">p53-induced gene 11 protein</fullName>
    </alternativeName>
</protein>
<proteinExistence type="predicted"/>
<evidence type="ECO:0000256" key="8">
    <source>
        <dbReference type="SAM" id="Phobius"/>
    </source>
</evidence>
<feature type="transmembrane region" description="Helical" evidence="8">
    <location>
        <begin position="82"/>
        <end position="100"/>
    </location>
</feature>
<evidence type="ECO:0000313" key="10">
    <source>
        <dbReference type="Proteomes" id="UP001152320"/>
    </source>
</evidence>
<sequence length="157" mass="17539">MASYNRHRIFSSCSSAMSFPHLFSSLQAIFFPLSLFDVLFNIQADDNSLLPIRLFGAAVTCVALHCWSSARSLSRPVIERQLLSESFYLALLFLVVVFTLSGKGLFSFPIILVVALIIMSFLISFYFYCVMSGRVRSLMRARSTVENCTGGSHNKAD</sequence>
<keyword evidence="10" id="KW-1185">Reference proteome</keyword>
<dbReference type="Pfam" id="PF14936">
    <property type="entry name" value="p53-inducible11"/>
    <property type="match status" value="1"/>
</dbReference>
<feature type="transmembrane region" description="Helical" evidence="8">
    <location>
        <begin position="21"/>
        <end position="40"/>
    </location>
</feature>
<dbReference type="GO" id="GO:0016020">
    <property type="term" value="C:membrane"/>
    <property type="evidence" value="ECO:0007669"/>
    <property type="project" value="UniProtKB-SubCell"/>
</dbReference>
<evidence type="ECO:0000256" key="1">
    <source>
        <dbReference type="ARBA" id="ARBA00004141"/>
    </source>
</evidence>
<comment type="caution">
    <text evidence="9">The sequence shown here is derived from an EMBL/GenBank/DDBJ whole genome shotgun (WGS) entry which is preliminary data.</text>
</comment>
<dbReference type="EMBL" id="JAIZAY010000019">
    <property type="protein sequence ID" value="KAJ8024024.1"/>
    <property type="molecule type" value="Genomic_DNA"/>
</dbReference>
<reference evidence="9" key="1">
    <citation type="submission" date="2021-10" db="EMBL/GenBank/DDBJ databases">
        <title>Tropical sea cucumber genome reveals ecological adaptation and Cuvierian tubules defense mechanism.</title>
        <authorList>
            <person name="Chen T."/>
        </authorList>
    </citation>
    <scope>NUCLEOTIDE SEQUENCE</scope>
    <source>
        <strain evidence="9">Nanhai2018</strain>
        <tissue evidence="9">Muscle</tissue>
    </source>
</reference>
<feature type="transmembrane region" description="Helical" evidence="8">
    <location>
        <begin position="106"/>
        <end position="130"/>
    </location>
</feature>
<evidence type="ECO:0000313" key="9">
    <source>
        <dbReference type="EMBL" id="KAJ8024024.1"/>
    </source>
</evidence>
<evidence type="ECO:0000256" key="2">
    <source>
        <dbReference type="ARBA" id="ARBA00019449"/>
    </source>
</evidence>
<evidence type="ECO:0000256" key="6">
    <source>
        <dbReference type="ARBA" id="ARBA00023136"/>
    </source>
</evidence>
<dbReference type="InterPro" id="IPR028266">
    <property type="entry name" value="TP53I11"/>
</dbReference>
<comment type="subcellular location">
    <subcellularLocation>
        <location evidence="1">Membrane</location>
        <topology evidence="1">Multi-pass membrane protein</topology>
    </subcellularLocation>
</comment>
<dbReference type="PANTHER" id="PTHR31584:SF1">
    <property type="entry name" value="TUMOR PROTEIN P53-INDUCIBLE PROTEIN 11"/>
    <property type="match status" value="1"/>
</dbReference>
<accession>A0A9Q0YKD8</accession>
<evidence type="ECO:0000256" key="5">
    <source>
        <dbReference type="ARBA" id="ARBA00022989"/>
    </source>
</evidence>
<feature type="transmembrane region" description="Helical" evidence="8">
    <location>
        <begin position="52"/>
        <end position="70"/>
    </location>
</feature>
<evidence type="ECO:0000256" key="3">
    <source>
        <dbReference type="ARBA" id="ARBA00022553"/>
    </source>
</evidence>
<dbReference type="PANTHER" id="PTHR31584">
    <property type="entry name" value="TUMOR PROTEIN P53-INDUCIBLE PROTEIN 11"/>
    <property type="match status" value="1"/>
</dbReference>
<dbReference type="AlphaFoldDB" id="A0A9Q0YKD8"/>
<dbReference type="OrthoDB" id="6243248at2759"/>
<name>A0A9Q0YKD8_HOLLE</name>